<reference evidence="3 4" key="1">
    <citation type="submission" date="2021-03" db="EMBL/GenBank/DDBJ databases">
        <title>Genomic Encyclopedia of Type Strains, Phase IV (KMG-IV): sequencing the most valuable type-strain genomes for metagenomic binning, comparative biology and taxonomic classification.</title>
        <authorList>
            <person name="Goeker M."/>
        </authorList>
    </citation>
    <scope>NUCLEOTIDE SEQUENCE [LARGE SCALE GENOMIC DNA]</scope>
    <source>
        <strain evidence="3 4">DSM 3984</strain>
    </source>
</reference>
<accession>A0ABS4EZ57</accession>
<comment type="caution">
    <text evidence="3">The sequence shown here is derived from an EMBL/GenBank/DDBJ whole genome shotgun (WGS) entry which is preliminary data.</text>
</comment>
<dbReference type="RefSeq" id="WP_234925767.1">
    <property type="nucleotide sequence ID" value="NZ_JAGGJZ010000002.1"/>
</dbReference>
<keyword evidence="4" id="KW-1185">Reference proteome</keyword>
<feature type="transmembrane region" description="Helical" evidence="1">
    <location>
        <begin position="53"/>
        <end position="73"/>
    </location>
</feature>
<dbReference type="Proteomes" id="UP000783390">
    <property type="component" value="Unassembled WGS sequence"/>
</dbReference>
<name>A0ABS4EZ57_9CLOT</name>
<dbReference type="PANTHER" id="PTHR34473">
    <property type="entry name" value="UPF0699 TRANSMEMBRANE PROTEIN YDBS"/>
    <property type="match status" value="1"/>
</dbReference>
<feature type="domain" description="YdbS-like PH" evidence="2">
    <location>
        <begin position="79"/>
        <end position="154"/>
    </location>
</feature>
<evidence type="ECO:0000313" key="3">
    <source>
        <dbReference type="EMBL" id="MBP1889282.1"/>
    </source>
</evidence>
<proteinExistence type="predicted"/>
<dbReference type="EMBL" id="JAGGJZ010000002">
    <property type="protein sequence ID" value="MBP1889282.1"/>
    <property type="molecule type" value="Genomic_DNA"/>
</dbReference>
<sequence length="169" mass="19744">MNIEKKLSNNAVKSWIFSRTIFLLIIILIYILIRFITPNLSIPWVSNFVSNHIKAINIISFIIIGLTVIEAYIEPFFEYKQWSYKINENEVYFKEGIFFTRSVTIPIVRIQNIKLNEGPINRMYNLASVKIGTAGGDFEIPNLDKQEVDKIVEFLRKKINENIKEELLS</sequence>
<dbReference type="InterPro" id="IPR005182">
    <property type="entry name" value="YdbS-like_PH"/>
</dbReference>
<protein>
    <submittedName>
        <fullName evidence="3">Membrane protein YdbS with pleckstrin-like domain</fullName>
    </submittedName>
</protein>
<keyword evidence="1" id="KW-1133">Transmembrane helix</keyword>
<keyword evidence="1" id="KW-0812">Transmembrane</keyword>
<evidence type="ECO:0000259" key="2">
    <source>
        <dbReference type="Pfam" id="PF03703"/>
    </source>
</evidence>
<gene>
    <name evidence="3" type="ORF">J2Z53_000863</name>
</gene>
<organism evidence="3 4">
    <name type="scientific">Clostridium moniliforme</name>
    <dbReference type="NCBI Taxonomy" id="39489"/>
    <lineage>
        <taxon>Bacteria</taxon>
        <taxon>Bacillati</taxon>
        <taxon>Bacillota</taxon>
        <taxon>Clostridia</taxon>
        <taxon>Eubacteriales</taxon>
        <taxon>Clostridiaceae</taxon>
        <taxon>Clostridium</taxon>
    </lineage>
</organism>
<dbReference type="PANTHER" id="PTHR34473:SF2">
    <property type="entry name" value="UPF0699 TRANSMEMBRANE PROTEIN YDBT"/>
    <property type="match status" value="1"/>
</dbReference>
<evidence type="ECO:0000256" key="1">
    <source>
        <dbReference type="SAM" id="Phobius"/>
    </source>
</evidence>
<keyword evidence="1" id="KW-0472">Membrane</keyword>
<dbReference type="Pfam" id="PF03703">
    <property type="entry name" value="bPH_2"/>
    <property type="match status" value="1"/>
</dbReference>
<evidence type="ECO:0000313" key="4">
    <source>
        <dbReference type="Proteomes" id="UP000783390"/>
    </source>
</evidence>
<feature type="transmembrane region" description="Helical" evidence="1">
    <location>
        <begin position="12"/>
        <end position="33"/>
    </location>
</feature>